<dbReference type="EMBL" id="GBRH01217087">
    <property type="protein sequence ID" value="JAD80808.1"/>
    <property type="molecule type" value="Transcribed_RNA"/>
</dbReference>
<reference evidence="1" key="1">
    <citation type="submission" date="2014-09" db="EMBL/GenBank/DDBJ databases">
        <authorList>
            <person name="Magalhaes I.L.F."/>
            <person name="Oliveira U."/>
            <person name="Santos F.R."/>
            <person name="Vidigal T.H.D.A."/>
            <person name="Brescovit A.D."/>
            <person name="Santos A.J."/>
        </authorList>
    </citation>
    <scope>NUCLEOTIDE SEQUENCE</scope>
    <source>
        <tissue evidence="1">Shoot tissue taken approximately 20 cm above the soil surface</tissue>
    </source>
</reference>
<organism evidence="1">
    <name type="scientific">Arundo donax</name>
    <name type="common">Giant reed</name>
    <name type="synonym">Donax arundinaceus</name>
    <dbReference type="NCBI Taxonomy" id="35708"/>
    <lineage>
        <taxon>Eukaryota</taxon>
        <taxon>Viridiplantae</taxon>
        <taxon>Streptophyta</taxon>
        <taxon>Embryophyta</taxon>
        <taxon>Tracheophyta</taxon>
        <taxon>Spermatophyta</taxon>
        <taxon>Magnoliopsida</taxon>
        <taxon>Liliopsida</taxon>
        <taxon>Poales</taxon>
        <taxon>Poaceae</taxon>
        <taxon>PACMAD clade</taxon>
        <taxon>Arundinoideae</taxon>
        <taxon>Arundineae</taxon>
        <taxon>Arundo</taxon>
    </lineage>
</organism>
<sequence length="65" mass="7670">MSHVLRVKQQVSFNLENYTYLLAKIWSKGNPRAHNEHSKCQGNVINHSMMNNQLKCPYFMLTTHH</sequence>
<reference evidence="1" key="2">
    <citation type="journal article" date="2015" name="Data Brief">
        <title>Shoot transcriptome of the giant reed, Arundo donax.</title>
        <authorList>
            <person name="Barrero R.A."/>
            <person name="Guerrero F.D."/>
            <person name="Moolhuijzen P."/>
            <person name="Goolsby J.A."/>
            <person name="Tidwell J."/>
            <person name="Bellgard S.E."/>
            <person name="Bellgard M.I."/>
        </authorList>
    </citation>
    <scope>NUCLEOTIDE SEQUENCE</scope>
    <source>
        <tissue evidence="1">Shoot tissue taken approximately 20 cm above the soil surface</tissue>
    </source>
</reference>
<dbReference type="AlphaFoldDB" id="A0A0A9D293"/>
<proteinExistence type="predicted"/>
<name>A0A0A9D293_ARUDO</name>
<accession>A0A0A9D293</accession>
<protein>
    <submittedName>
        <fullName evidence="1">Uncharacterized protein</fullName>
    </submittedName>
</protein>
<evidence type="ECO:0000313" key="1">
    <source>
        <dbReference type="EMBL" id="JAD80808.1"/>
    </source>
</evidence>